<feature type="compositionally biased region" description="Polar residues" evidence="1">
    <location>
        <begin position="208"/>
        <end position="220"/>
    </location>
</feature>
<keyword evidence="2" id="KW-0808">Transferase</keyword>
<dbReference type="Proteomes" id="UP000325081">
    <property type="component" value="Unassembled WGS sequence"/>
</dbReference>
<evidence type="ECO:0000256" key="1">
    <source>
        <dbReference type="SAM" id="MobiDB-lite"/>
    </source>
</evidence>
<name>A0A5A7PE43_STRAF</name>
<feature type="compositionally biased region" description="Basic and acidic residues" evidence="1">
    <location>
        <begin position="268"/>
        <end position="279"/>
    </location>
</feature>
<dbReference type="AlphaFoldDB" id="A0A5A7PE43"/>
<evidence type="ECO:0000313" key="2">
    <source>
        <dbReference type="EMBL" id="GER31031.1"/>
    </source>
</evidence>
<dbReference type="GO" id="GO:0016301">
    <property type="term" value="F:kinase activity"/>
    <property type="evidence" value="ECO:0007669"/>
    <property type="project" value="UniProtKB-KW"/>
</dbReference>
<feature type="compositionally biased region" description="Low complexity" evidence="1">
    <location>
        <begin position="235"/>
        <end position="245"/>
    </location>
</feature>
<feature type="compositionally biased region" description="Basic residues" evidence="1">
    <location>
        <begin position="687"/>
        <end position="707"/>
    </location>
</feature>
<feature type="compositionally biased region" description="Polar residues" evidence="1">
    <location>
        <begin position="482"/>
        <end position="496"/>
    </location>
</feature>
<reference evidence="3" key="1">
    <citation type="journal article" date="2019" name="Curr. Biol.">
        <title>Genome Sequence of Striga asiatica Provides Insight into the Evolution of Plant Parasitism.</title>
        <authorList>
            <person name="Yoshida S."/>
            <person name="Kim S."/>
            <person name="Wafula E.K."/>
            <person name="Tanskanen J."/>
            <person name="Kim Y.M."/>
            <person name="Honaas L."/>
            <person name="Yang Z."/>
            <person name="Spallek T."/>
            <person name="Conn C.E."/>
            <person name="Ichihashi Y."/>
            <person name="Cheong K."/>
            <person name="Cui S."/>
            <person name="Der J.P."/>
            <person name="Gundlach H."/>
            <person name="Jiao Y."/>
            <person name="Hori C."/>
            <person name="Ishida J.K."/>
            <person name="Kasahara H."/>
            <person name="Kiba T."/>
            <person name="Kim M.S."/>
            <person name="Koo N."/>
            <person name="Laohavisit A."/>
            <person name="Lee Y.H."/>
            <person name="Lumba S."/>
            <person name="McCourt P."/>
            <person name="Mortimer J.C."/>
            <person name="Mutuku J.M."/>
            <person name="Nomura T."/>
            <person name="Sasaki-Sekimoto Y."/>
            <person name="Seto Y."/>
            <person name="Wang Y."/>
            <person name="Wakatake T."/>
            <person name="Sakakibara H."/>
            <person name="Demura T."/>
            <person name="Yamaguchi S."/>
            <person name="Yoneyama K."/>
            <person name="Manabe R.I."/>
            <person name="Nelson D.C."/>
            <person name="Schulman A.H."/>
            <person name="Timko M.P."/>
            <person name="dePamphilis C.W."/>
            <person name="Choi D."/>
            <person name="Shirasu K."/>
        </authorList>
    </citation>
    <scope>NUCLEOTIDE SEQUENCE [LARGE SCALE GENOMIC DNA]</scope>
    <source>
        <strain evidence="3">cv. UVA1</strain>
    </source>
</reference>
<sequence>MLQLLRSPRPRDRRRLVTPFVIELGVRPRDLGGVNDLAQYLAQEYLRIAKLSAQTNNKQPILSPSSSFEQLSLLQRNGRSSRATASIILGLSPNSGHTGFRASAASPILCPLNSPPDFRNRLANSRDNHFWLRGVRARRRPPRPLSSDLRSLDGQLASISSRDSRAPPRPESNFPARAAESAQRRDSRRRDRRIYSRRRAAIQPPISSPTEPRSLQTLTSGHPKARAPSLSDGISSESSTSPASSRRQRLCNRKRENAGEELQFPTAEETKDDCRRLTLSEDSSSPAGERVHPAVRHSLVDPSFFRQRVAAARGSYRATDGFNSEQQQPFWVPGENRSGSILCREPRTACFPTSGYRAATRGLSTVSRGCPSSESSPLFRIESISRISHFKPLEFSSGFHNHFWLRGVRARRRPPRPLSSDLRSLDGQLASISSRDSRAPPRPESNFPARAAESAQRRDSRRRDPRRIYSRRRAAIQPPISSPTEPRSLQTLTSGHPTARAPSLSDGISSESSTSPASSRRQRLCNRKRKNAGEELQFPTAEETKRDCRRLTLSEDSSSPAGERVHPAVRHSRVDPSFFRQRAAAARGSYRATDGFNSEQQQTFWVPGENRSGSILCREPRTACFPTSGYWTATRGLSTVSRGCPSSDSSPLFSRVYKNSKEVAFLLRLELIGKKIDLWMESKRRRSRKEIRRRRSRKEIRKRRSRKALFVSNQ</sequence>
<keyword evidence="3" id="KW-1185">Reference proteome</keyword>
<organism evidence="2 3">
    <name type="scientific">Striga asiatica</name>
    <name type="common">Asiatic witchweed</name>
    <name type="synonym">Buchnera asiatica</name>
    <dbReference type="NCBI Taxonomy" id="4170"/>
    <lineage>
        <taxon>Eukaryota</taxon>
        <taxon>Viridiplantae</taxon>
        <taxon>Streptophyta</taxon>
        <taxon>Embryophyta</taxon>
        <taxon>Tracheophyta</taxon>
        <taxon>Spermatophyta</taxon>
        <taxon>Magnoliopsida</taxon>
        <taxon>eudicotyledons</taxon>
        <taxon>Gunneridae</taxon>
        <taxon>Pentapetalae</taxon>
        <taxon>asterids</taxon>
        <taxon>lamiids</taxon>
        <taxon>Lamiales</taxon>
        <taxon>Orobanchaceae</taxon>
        <taxon>Buchnereae</taxon>
        <taxon>Striga</taxon>
    </lineage>
</organism>
<dbReference type="EMBL" id="BKCP01004406">
    <property type="protein sequence ID" value="GER31031.1"/>
    <property type="molecule type" value="Genomic_DNA"/>
</dbReference>
<feature type="compositionally biased region" description="Basic residues" evidence="1">
    <location>
        <begin position="463"/>
        <end position="474"/>
    </location>
</feature>
<keyword evidence="2" id="KW-0418">Kinase</keyword>
<evidence type="ECO:0000313" key="3">
    <source>
        <dbReference type="Proteomes" id="UP000325081"/>
    </source>
</evidence>
<comment type="caution">
    <text evidence="2">The sequence shown here is derived from an EMBL/GenBank/DDBJ whole genome shotgun (WGS) entry which is preliminary data.</text>
</comment>
<protein>
    <submittedName>
        <fullName evidence="2">Serine/threonine-protein kinase ATG1</fullName>
    </submittedName>
</protein>
<feature type="region of interest" description="Disordered" evidence="1">
    <location>
        <begin position="414"/>
        <end position="574"/>
    </location>
</feature>
<feature type="compositionally biased region" description="Low complexity" evidence="1">
    <location>
        <begin position="509"/>
        <end position="519"/>
    </location>
</feature>
<accession>A0A5A7PE43</accession>
<feature type="compositionally biased region" description="Basic and acidic residues" evidence="1">
    <location>
        <begin position="542"/>
        <end position="553"/>
    </location>
</feature>
<feature type="compositionally biased region" description="Basic residues" evidence="1">
    <location>
        <begin position="190"/>
        <end position="200"/>
    </location>
</feature>
<feature type="region of interest" description="Disordered" evidence="1">
    <location>
        <begin position="140"/>
        <end position="291"/>
    </location>
</feature>
<feature type="compositionally biased region" description="Basic residues" evidence="1">
    <location>
        <begin position="520"/>
        <end position="530"/>
    </location>
</feature>
<gene>
    <name evidence="2" type="ORF">STAS_07009</name>
</gene>
<proteinExistence type="predicted"/>
<feature type="region of interest" description="Disordered" evidence="1">
    <location>
        <begin position="687"/>
        <end position="714"/>
    </location>
</feature>